<reference evidence="2 3" key="1">
    <citation type="submission" date="2017-04" db="EMBL/GenBank/DDBJ databases">
        <title>The Characteristic of a Fine Plant Growth-Promoting Rhizobacteria Bacillus mycoides Gnyt1 and its Whole Genome Sequencing Analysis.</title>
        <authorList>
            <person name="Li J.H."/>
            <person name="Yao T."/>
        </authorList>
    </citation>
    <scope>NUCLEOTIDE SEQUENCE [LARGE SCALE GENOMIC DNA]</scope>
    <source>
        <strain evidence="2 3">Gnyt1</strain>
        <plasmid evidence="3">Plasmid unnamed1</plasmid>
    </source>
</reference>
<protein>
    <submittedName>
        <fullName evidence="2">Uncharacterized protein</fullName>
    </submittedName>
</protein>
<evidence type="ECO:0000313" key="3">
    <source>
        <dbReference type="Proteomes" id="UP000192932"/>
    </source>
</evidence>
<evidence type="ECO:0000256" key="1">
    <source>
        <dbReference type="SAM" id="Phobius"/>
    </source>
</evidence>
<dbReference type="RefSeq" id="WP_085313149.1">
    <property type="nucleotide sequence ID" value="NZ_CP020744.1"/>
</dbReference>
<keyword evidence="1" id="KW-0812">Transmembrane</keyword>
<proteinExistence type="predicted"/>
<gene>
    <name evidence="2" type="ORF">B7492_30280</name>
</gene>
<evidence type="ECO:0000313" key="2">
    <source>
        <dbReference type="EMBL" id="ARJ25373.1"/>
    </source>
</evidence>
<feature type="transmembrane region" description="Helical" evidence="1">
    <location>
        <begin position="59"/>
        <end position="80"/>
    </location>
</feature>
<keyword evidence="1" id="KW-1133">Transmembrane helix</keyword>
<feature type="transmembrane region" description="Helical" evidence="1">
    <location>
        <begin position="6"/>
        <end position="23"/>
    </location>
</feature>
<keyword evidence="1" id="KW-0472">Membrane</keyword>
<organism evidence="2 3">
    <name type="scientific">Bacillus mycoides</name>
    <dbReference type="NCBI Taxonomy" id="1405"/>
    <lineage>
        <taxon>Bacteria</taxon>
        <taxon>Bacillati</taxon>
        <taxon>Bacillota</taxon>
        <taxon>Bacilli</taxon>
        <taxon>Bacillales</taxon>
        <taxon>Bacillaceae</taxon>
        <taxon>Bacillus</taxon>
        <taxon>Bacillus cereus group</taxon>
    </lineage>
</organism>
<sequence length="98" mass="11468">MIFENVSTIGALAFLFLMIYLATDPKDVSLLTIPAYFGGMWITNWLTENGFQGTYMYTSWLVVYVIVMIYLIFASIRLGIRNIKYIKEKIRKRRAIKK</sequence>
<name>A0A1W6AHM1_BACMY</name>
<dbReference type="AlphaFoldDB" id="A0A1W6AHM1"/>
<geneLocation type="plasmid" evidence="2 3">
    <name>unnamed1</name>
</geneLocation>
<dbReference type="EMBL" id="CP020744">
    <property type="protein sequence ID" value="ARJ25373.1"/>
    <property type="molecule type" value="Genomic_DNA"/>
</dbReference>
<dbReference type="Proteomes" id="UP000192932">
    <property type="component" value="Plasmid unnamed1"/>
</dbReference>
<keyword evidence="2" id="KW-0614">Plasmid</keyword>
<accession>A0A1W6AHM1</accession>